<evidence type="ECO:0008006" key="3">
    <source>
        <dbReference type="Google" id="ProtNLM"/>
    </source>
</evidence>
<dbReference type="RefSeq" id="WP_285485563.1">
    <property type="nucleotide sequence ID" value="NZ_BSTI01000001.1"/>
</dbReference>
<reference evidence="1" key="1">
    <citation type="submission" date="2023-03" db="EMBL/GenBank/DDBJ databases">
        <title>Amycolatopsis taiwanensis NBRC 103393.</title>
        <authorList>
            <person name="Ichikawa N."/>
            <person name="Sato H."/>
            <person name="Tonouchi N."/>
        </authorList>
    </citation>
    <scope>NUCLEOTIDE SEQUENCE</scope>
    <source>
        <strain evidence="1">NBRC 103393</strain>
    </source>
</reference>
<name>A0A9W6QW02_9PSEU</name>
<dbReference type="Proteomes" id="UP001165136">
    <property type="component" value="Unassembled WGS sequence"/>
</dbReference>
<dbReference type="InterPro" id="IPR026002">
    <property type="entry name" value="ATC_hydrolase-like"/>
</dbReference>
<dbReference type="Pfam" id="PF14196">
    <property type="entry name" value="ATC_hydrolase"/>
    <property type="match status" value="1"/>
</dbReference>
<protein>
    <recommendedName>
        <fullName evidence="3">L-2-amino-thiazoline-4-carboxylic acid hydrolase</fullName>
    </recommendedName>
</protein>
<proteinExistence type="predicted"/>
<comment type="caution">
    <text evidence="1">The sequence shown here is derived from an EMBL/GenBank/DDBJ whole genome shotgun (WGS) entry which is preliminary data.</text>
</comment>
<organism evidence="1 2">
    <name type="scientific">Amycolatopsis taiwanensis</name>
    <dbReference type="NCBI Taxonomy" id="342230"/>
    <lineage>
        <taxon>Bacteria</taxon>
        <taxon>Bacillati</taxon>
        <taxon>Actinomycetota</taxon>
        <taxon>Actinomycetes</taxon>
        <taxon>Pseudonocardiales</taxon>
        <taxon>Pseudonocardiaceae</taxon>
        <taxon>Amycolatopsis</taxon>
    </lineage>
</organism>
<evidence type="ECO:0000313" key="2">
    <source>
        <dbReference type="Proteomes" id="UP001165136"/>
    </source>
</evidence>
<dbReference type="EMBL" id="BSTI01000001">
    <property type="protein sequence ID" value="GLY63631.1"/>
    <property type="molecule type" value="Genomic_DNA"/>
</dbReference>
<evidence type="ECO:0000313" key="1">
    <source>
        <dbReference type="EMBL" id="GLY63631.1"/>
    </source>
</evidence>
<accession>A0A9W6QW02</accession>
<keyword evidence="2" id="KW-1185">Reference proteome</keyword>
<gene>
    <name evidence="1" type="ORF">Atai01_02500</name>
</gene>
<dbReference type="AlphaFoldDB" id="A0A9W6QW02"/>
<sequence length="221" mass="24726">MSTDRFLPDPEGDAAAVIDGFFGHLAATLRERELPEEELLAAMRARHEELTAANQNLIVDEAAVHNLRMTLALVAAYELLTPELGRDDAADLIGTAFNEPLSEAIRQGTEAMLDSSPDPYRAMVELSKSREQHTFGAGFTFRHPVDDDDQHFADVHECFYHNVLVANGAPELTPMMCAFDMNWIEAIDPRKHGFRFERTTTIGLGGTHCPFHFVRTRTEKD</sequence>